<dbReference type="PANTHER" id="PTHR39330">
    <property type="entry name" value="ETHANOLAMINE AMMONIA-LYASE LIGHT CHAIN"/>
    <property type="match status" value="1"/>
</dbReference>
<comment type="caution">
    <text evidence="6">The sequence shown here is derived from an EMBL/GenBank/DDBJ whole genome shotgun (WGS) entry which is preliminary data.</text>
</comment>
<dbReference type="PIRSF" id="PIRSF018982">
    <property type="entry name" value="EutC"/>
    <property type="match status" value="1"/>
</dbReference>
<comment type="similarity">
    <text evidence="5">Belongs to the EutC family.</text>
</comment>
<protein>
    <recommendedName>
        <fullName evidence="5">Ethanolamine ammonia-lyase small subunit</fullName>
        <shortName evidence="5">EAL small subunit</shortName>
        <ecNumber evidence="5">4.3.1.7</ecNumber>
    </recommendedName>
</protein>
<dbReference type="InterPro" id="IPR042255">
    <property type="entry name" value="EutC_N"/>
</dbReference>
<comment type="subcellular location">
    <subcellularLocation>
        <location evidence="5">Bacterial microcompartment</location>
    </subcellularLocation>
</comment>
<comment type="function">
    <text evidence="5">Catalyzes the deamination of various vicinal amino-alcohols to oxo compounds. Allows this organism to utilize ethanolamine as the sole source of nitrogen and carbon in the presence of external vitamin B12.</text>
</comment>
<evidence type="ECO:0000313" key="6">
    <source>
        <dbReference type="EMBL" id="MFD1704436.1"/>
    </source>
</evidence>
<dbReference type="GO" id="GO:0008851">
    <property type="term" value="F:ethanolamine ammonia-lyase activity"/>
    <property type="evidence" value="ECO:0007669"/>
    <property type="project" value="UniProtKB-EC"/>
</dbReference>
<proteinExistence type="inferred from homology"/>
<evidence type="ECO:0000256" key="2">
    <source>
        <dbReference type="ARBA" id="ARBA00023239"/>
    </source>
</evidence>
<dbReference type="Gene3D" id="3.40.50.11240">
    <property type="entry name" value="Ethanolamine ammonia-lyase light chain (EutC)"/>
    <property type="match status" value="1"/>
</dbReference>
<evidence type="ECO:0000256" key="4">
    <source>
        <dbReference type="ARBA" id="ARBA00024446"/>
    </source>
</evidence>
<dbReference type="RefSeq" id="WP_378800493.1">
    <property type="nucleotide sequence ID" value="NZ_JBHUER010000010.1"/>
</dbReference>
<sequence>MADAPGNVTDLWSPLRAATSARVGLGRSGDAQPLRAVLEFQHAHAKARDAVHLPLDVDALAAELGPHRVVQVESAAPERSIYLRRPDLGRRLSEVSAEALDVEEKGFDVVFVIGDGLSATAVQTHAAALLHAAVERLSGLSIGPVVVARQARVALGDEVGERLQAKLVAVLIGERPGLSVAESLGVYLTFDPRRGRRDSERNCISNVHRLGGLTYPLAADKLAWLAREALRLGLTGVKLKDDVDLLAGAAGSPALEGG</sequence>
<keyword evidence="2 5" id="KW-0456">Lyase</keyword>
<gene>
    <name evidence="5 6" type="primary">eutC</name>
    <name evidence="6" type="ORF">ACFSCV_15620</name>
</gene>
<dbReference type="InterPro" id="IPR042251">
    <property type="entry name" value="EutC_C"/>
</dbReference>
<keyword evidence="3 5" id="KW-0170">Cobalt</keyword>
<dbReference type="NCBIfam" id="NF003971">
    <property type="entry name" value="PRK05465.1"/>
    <property type="match status" value="1"/>
</dbReference>
<reference evidence="7" key="1">
    <citation type="journal article" date="2019" name="Int. J. Syst. Evol. Microbiol.">
        <title>The Global Catalogue of Microorganisms (GCM) 10K type strain sequencing project: providing services to taxonomists for standard genome sequencing and annotation.</title>
        <authorList>
            <consortium name="The Broad Institute Genomics Platform"/>
            <consortium name="The Broad Institute Genome Sequencing Center for Infectious Disease"/>
            <person name="Wu L."/>
            <person name="Ma J."/>
        </authorList>
    </citation>
    <scope>NUCLEOTIDE SEQUENCE [LARGE SCALE GENOMIC DNA]</scope>
    <source>
        <strain evidence="7">KCTC 23707</strain>
    </source>
</reference>
<dbReference type="Proteomes" id="UP001597308">
    <property type="component" value="Unassembled WGS sequence"/>
</dbReference>
<dbReference type="EC" id="4.3.1.7" evidence="5"/>
<dbReference type="Gene3D" id="1.10.30.40">
    <property type="entry name" value="Ethanolamine ammonia-lyase light chain (EutC), N-terminal domain"/>
    <property type="match status" value="1"/>
</dbReference>
<feature type="binding site" evidence="5">
    <location>
        <position position="153"/>
    </location>
    <ligand>
        <name>adenosylcob(III)alamin</name>
        <dbReference type="ChEBI" id="CHEBI:18408"/>
    </ligand>
</feature>
<dbReference type="InterPro" id="IPR009246">
    <property type="entry name" value="EutC"/>
</dbReference>
<keyword evidence="7" id="KW-1185">Reference proteome</keyword>
<evidence type="ECO:0000256" key="3">
    <source>
        <dbReference type="ARBA" id="ARBA00023285"/>
    </source>
</evidence>
<keyword evidence="4 5" id="KW-1283">Bacterial microcompartment</keyword>
<comment type="subunit">
    <text evidence="5">The basic unit is a heterodimer which dimerizes to form tetramers. The heterotetramers trimerize; 6 large subunits form a core ring with 6 small subunits projecting outwards.</text>
</comment>
<evidence type="ECO:0000313" key="7">
    <source>
        <dbReference type="Proteomes" id="UP001597308"/>
    </source>
</evidence>
<dbReference type="PANTHER" id="PTHR39330:SF1">
    <property type="entry name" value="ETHANOLAMINE AMMONIA-LYASE SMALL SUBUNIT"/>
    <property type="match status" value="1"/>
</dbReference>
<accession>A0ABW4KBI4</accession>
<feature type="binding site" evidence="5">
    <location>
        <position position="203"/>
    </location>
    <ligand>
        <name>adenosylcob(III)alamin</name>
        <dbReference type="ChEBI" id="CHEBI:18408"/>
    </ligand>
</feature>
<comment type="catalytic activity">
    <reaction evidence="5">
        <text>ethanolamine = acetaldehyde + NH4(+)</text>
        <dbReference type="Rhea" id="RHEA:15313"/>
        <dbReference type="ChEBI" id="CHEBI:15343"/>
        <dbReference type="ChEBI" id="CHEBI:28938"/>
        <dbReference type="ChEBI" id="CHEBI:57603"/>
        <dbReference type="EC" id="4.3.1.7"/>
    </reaction>
</comment>
<comment type="cofactor">
    <cofactor evidence="5">
        <name>adenosylcob(III)alamin</name>
        <dbReference type="ChEBI" id="CHEBI:18408"/>
    </cofactor>
    <text evidence="5">Binds between the large and small subunits.</text>
</comment>
<dbReference type="Pfam" id="PF05985">
    <property type="entry name" value="EutC"/>
    <property type="match status" value="1"/>
</dbReference>
<evidence type="ECO:0000256" key="5">
    <source>
        <dbReference type="HAMAP-Rule" id="MF_00601"/>
    </source>
</evidence>
<name>A0ABW4KBI4_9HYPH</name>
<keyword evidence="1 5" id="KW-0846">Cobalamin</keyword>
<feature type="binding site" evidence="5">
    <location>
        <position position="174"/>
    </location>
    <ligand>
        <name>adenosylcob(III)alamin</name>
        <dbReference type="ChEBI" id="CHEBI:18408"/>
    </ligand>
</feature>
<comment type="pathway">
    <text evidence="5">Amine and polyamine degradation; ethanolamine degradation.</text>
</comment>
<dbReference type="EMBL" id="JBHUER010000010">
    <property type="protein sequence ID" value="MFD1704436.1"/>
    <property type="molecule type" value="Genomic_DNA"/>
</dbReference>
<organism evidence="6 7">
    <name type="scientific">Methylopila henanensis</name>
    <dbReference type="NCBI Taxonomy" id="873516"/>
    <lineage>
        <taxon>Bacteria</taxon>
        <taxon>Pseudomonadati</taxon>
        <taxon>Pseudomonadota</taxon>
        <taxon>Alphaproteobacteria</taxon>
        <taxon>Hyphomicrobiales</taxon>
        <taxon>Methylopilaceae</taxon>
        <taxon>Methylopila</taxon>
    </lineage>
</organism>
<dbReference type="HAMAP" id="MF_00601">
    <property type="entry name" value="EutC"/>
    <property type="match status" value="1"/>
</dbReference>
<evidence type="ECO:0000256" key="1">
    <source>
        <dbReference type="ARBA" id="ARBA00022628"/>
    </source>
</evidence>